<dbReference type="VEuPathDB" id="FungiDB:AeMF1_013894"/>
<evidence type="ECO:0000313" key="3">
    <source>
        <dbReference type="EMBL" id="KAF0725976.1"/>
    </source>
</evidence>
<evidence type="ECO:0000256" key="2">
    <source>
        <dbReference type="SAM" id="Phobius"/>
    </source>
</evidence>
<proteinExistence type="predicted"/>
<keyword evidence="2" id="KW-1133">Transmembrane helix</keyword>
<keyword evidence="2" id="KW-0472">Membrane</keyword>
<dbReference type="AlphaFoldDB" id="A0A6G0WG48"/>
<protein>
    <submittedName>
        <fullName evidence="3">Uncharacterized protein</fullName>
    </submittedName>
</protein>
<dbReference type="Proteomes" id="UP000481153">
    <property type="component" value="Unassembled WGS sequence"/>
</dbReference>
<accession>A0A6G0WG48</accession>
<evidence type="ECO:0000256" key="1">
    <source>
        <dbReference type="SAM" id="MobiDB-lite"/>
    </source>
</evidence>
<feature type="transmembrane region" description="Helical" evidence="2">
    <location>
        <begin position="37"/>
        <end position="57"/>
    </location>
</feature>
<reference evidence="3 4" key="1">
    <citation type="submission" date="2019-07" db="EMBL/GenBank/DDBJ databases">
        <title>Genomics analysis of Aphanomyces spp. identifies a new class of oomycete effector associated with host adaptation.</title>
        <authorList>
            <person name="Gaulin E."/>
        </authorList>
    </citation>
    <scope>NUCLEOTIDE SEQUENCE [LARGE SCALE GENOMIC DNA]</scope>
    <source>
        <strain evidence="3 4">ATCC 201684</strain>
    </source>
</reference>
<organism evidence="3 4">
    <name type="scientific">Aphanomyces euteiches</name>
    <dbReference type="NCBI Taxonomy" id="100861"/>
    <lineage>
        <taxon>Eukaryota</taxon>
        <taxon>Sar</taxon>
        <taxon>Stramenopiles</taxon>
        <taxon>Oomycota</taxon>
        <taxon>Saprolegniomycetes</taxon>
        <taxon>Saprolegniales</taxon>
        <taxon>Verrucalvaceae</taxon>
        <taxon>Aphanomyces</taxon>
    </lineage>
</organism>
<gene>
    <name evidence="3" type="ORF">Ae201684_015641</name>
</gene>
<comment type="caution">
    <text evidence="3">The sequence shown here is derived from an EMBL/GenBank/DDBJ whole genome shotgun (WGS) entry which is preliminary data.</text>
</comment>
<dbReference type="EMBL" id="VJMJ01000229">
    <property type="protein sequence ID" value="KAF0725976.1"/>
    <property type="molecule type" value="Genomic_DNA"/>
</dbReference>
<feature type="region of interest" description="Disordered" evidence="1">
    <location>
        <begin position="247"/>
        <end position="288"/>
    </location>
</feature>
<sequence>MFDETDCTHLIPRDRALVTTPRAHKVIQHVIFQFDDLAVVMVFVYLLALVSLIGSVYSCTETIWQMGYGTQWVGPVPHVYVAMVPIGGRPQDLQGMRCLRAELYIARLRDQLTRTPSFKIEPHNTCTMTANAVASRRNLQGGVFSNLCASRTELEAVMPLARVMNAANTEAARYLLYSNDCMNYAANFMAIASERYAYGEIRQLMAENKLIKRGSSKNIKTLLAEIMKVMYTDPELKKAAEELKKIESSSKTLTKQSSKKIEKSESSSKVLTKQSSNKAPAKHAGKKL</sequence>
<keyword evidence="4" id="KW-1185">Reference proteome</keyword>
<name>A0A6G0WG48_9STRA</name>
<keyword evidence="2" id="KW-0812">Transmembrane</keyword>
<evidence type="ECO:0000313" key="4">
    <source>
        <dbReference type="Proteomes" id="UP000481153"/>
    </source>
</evidence>